<gene>
    <name evidence="1" type="ORF">K8F61_17510</name>
</gene>
<dbReference type="Pfam" id="PF13692">
    <property type="entry name" value="Glyco_trans_1_4"/>
    <property type="match status" value="1"/>
</dbReference>
<dbReference type="SUPFAM" id="SSF53756">
    <property type="entry name" value="UDP-Glycosyltransferase/glycogen phosphorylase"/>
    <property type="match status" value="1"/>
</dbReference>
<evidence type="ECO:0000313" key="2">
    <source>
        <dbReference type="Proteomes" id="UP001199642"/>
    </source>
</evidence>
<organism evidence="1 2">
    <name type="scientific">Microbacterium resistens</name>
    <dbReference type="NCBI Taxonomy" id="156977"/>
    <lineage>
        <taxon>Bacteria</taxon>
        <taxon>Bacillati</taxon>
        <taxon>Actinomycetota</taxon>
        <taxon>Actinomycetes</taxon>
        <taxon>Micrococcales</taxon>
        <taxon>Microbacteriaceae</taxon>
        <taxon>Microbacterium</taxon>
    </lineage>
</organism>
<proteinExistence type="predicted"/>
<dbReference type="Proteomes" id="UP001199642">
    <property type="component" value="Chromosome"/>
</dbReference>
<dbReference type="PANTHER" id="PTHR12526">
    <property type="entry name" value="GLYCOSYLTRANSFERASE"/>
    <property type="match status" value="1"/>
</dbReference>
<name>A0ABY3RU16_9MICO</name>
<evidence type="ECO:0000313" key="1">
    <source>
        <dbReference type="EMBL" id="UGS26400.1"/>
    </source>
</evidence>
<dbReference type="Gene3D" id="3.40.50.2000">
    <property type="entry name" value="Glycogen Phosphorylase B"/>
    <property type="match status" value="1"/>
</dbReference>
<dbReference type="GO" id="GO:0016757">
    <property type="term" value="F:glycosyltransferase activity"/>
    <property type="evidence" value="ECO:0007669"/>
    <property type="project" value="UniProtKB-KW"/>
</dbReference>
<accession>A0ABY3RU16</accession>
<sequence length="369" mass="40305">MTGGQAQRPAAGRARYLFLSHSHPFGPFRVGSHHYARVLSERGADVVHVSTPISTLHRLTGRVRPSELAAVPRRPRRDAHGVLHVVPRTIVPVPLGRFRVARMLEREGIDGRFDAVLIDQPLLWDESVRSLSRTLVYRPTDLYPGGLKHDVQRRILDAADAVVATSDEVLRSLGAPRVPALVLENGVELGRFASPAGEQRPRSARCVFVGALDDRFDWDQVAAWARRHPDVPFLIAGPNPRPSSALPANVEVLGAVPYTDVPALLHSARVGLLPLSDDPLNAGRSPMKLYEYLAAGLSVVARETPGIRGRSDLGIETYRDDADAAAALERALAHPSPNRLGEEGARGQSWERKTDALTLFLETVRESTA</sequence>
<dbReference type="EC" id="2.4.-.-" evidence="1"/>
<dbReference type="RefSeq" id="WP_231820113.1">
    <property type="nucleotide sequence ID" value="NZ_CP082781.1"/>
</dbReference>
<dbReference type="EMBL" id="CP082781">
    <property type="protein sequence ID" value="UGS26400.1"/>
    <property type="molecule type" value="Genomic_DNA"/>
</dbReference>
<reference evidence="1 2" key="1">
    <citation type="submission" date="2023-01" db="EMBL/GenBank/DDBJ databases">
        <title>Characterization of estradiol degrading bacteria Microbacterium sp. MZT7 and reveal degrading genes through genome analysis.</title>
        <authorList>
            <person name="Hao P."/>
            <person name="Gao Y."/>
        </authorList>
    </citation>
    <scope>NUCLEOTIDE SEQUENCE [LARGE SCALE GENOMIC DNA]</scope>
    <source>
        <strain evidence="1 2">MZT7</strain>
    </source>
</reference>
<keyword evidence="1" id="KW-0328">Glycosyltransferase</keyword>
<protein>
    <submittedName>
        <fullName evidence="1">Glycosyltransferase</fullName>
        <ecNumber evidence="1">2.4.-.-</ecNumber>
    </submittedName>
</protein>
<keyword evidence="2" id="KW-1185">Reference proteome</keyword>
<keyword evidence="1" id="KW-0808">Transferase</keyword>